<dbReference type="Proteomes" id="UP000242770">
    <property type="component" value="Unassembled WGS sequence"/>
</dbReference>
<keyword evidence="2" id="KW-1185">Reference proteome</keyword>
<evidence type="ECO:0000313" key="2">
    <source>
        <dbReference type="Proteomes" id="UP000242770"/>
    </source>
</evidence>
<protein>
    <submittedName>
        <fullName evidence="1">Uncharacterized protein</fullName>
    </submittedName>
</protein>
<gene>
    <name evidence="1" type="primary">SSCI41120.1</name>
</gene>
<reference evidence="2" key="1">
    <citation type="submission" date="2014-06" db="EMBL/GenBank/DDBJ databases">
        <authorList>
            <person name="Berkman P.J."/>
        </authorList>
    </citation>
    <scope>NUCLEOTIDE SEQUENCE [LARGE SCALE GENOMIC DNA]</scope>
</reference>
<sequence length="51" mass="5628">MWTSYLRHVAPHRGGIRTHRKMHLDWSGGQQVPQLGPASTGSRTAVCVFVG</sequence>
<dbReference type="EMBL" id="CCFA01002442">
    <property type="protein sequence ID" value="CDW97839.1"/>
    <property type="molecule type" value="Genomic_DNA"/>
</dbReference>
<name>A0A0F7S8Y5_9BASI</name>
<dbReference type="AlphaFoldDB" id="A0A0F7S8Y5"/>
<accession>A0A0F7S8Y5</accession>
<organism evidence="1 2">
    <name type="scientific">Sporisorium scitamineum</name>
    <dbReference type="NCBI Taxonomy" id="49012"/>
    <lineage>
        <taxon>Eukaryota</taxon>
        <taxon>Fungi</taxon>
        <taxon>Dikarya</taxon>
        <taxon>Basidiomycota</taxon>
        <taxon>Ustilaginomycotina</taxon>
        <taxon>Ustilaginomycetes</taxon>
        <taxon>Ustilaginales</taxon>
        <taxon>Ustilaginaceae</taxon>
        <taxon>Sporisorium</taxon>
    </lineage>
</organism>
<evidence type="ECO:0000313" key="1">
    <source>
        <dbReference type="EMBL" id="CDW97839.1"/>
    </source>
</evidence>
<proteinExistence type="predicted"/>